<keyword evidence="2" id="KW-0812">Transmembrane</keyword>
<dbReference type="EMBL" id="NCVJ01000021">
    <property type="protein sequence ID" value="ORO97330.1"/>
    <property type="molecule type" value="Genomic_DNA"/>
</dbReference>
<protein>
    <recommendedName>
        <fullName evidence="3">LXG domain-containing protein</fullName>
    </recommendedName>
</protein>
<dbReference type="PROSITE" id="PS51756">
    <property type="entry name" value="LXG"/>
    <property type="match status" value="1"/>
</dbReference>
<sequence>MVKMVLGSSDTQGQTMASVGEARIASYNEAISALSAFDNAGDLQGAAYDSGKQYGMNVITPLLKGAIMYTELVSEAVPKLPSKYQSEVGGEDLDSEVLESEIRSLEASLHGIRWMYYAMVGDESTSTSTLSSLLNRMDSLTGQRNEKMDKLRKLNLFAGSSNEVFSAGEGSSLVDNLAQNLQTGLSQIQTEFSSFSGTFPKHSVHTLGWAKNIEGEWDKKVKIDEDYQKVLKRIEDGKELSEDDVKVLEAYQKRYGRDLPDSVNNALKNYVEKEINDIVKMISDTSEAYKRGEIGEEALDSVFNFLKQNGINISPDDLKNKSVDFLKESITSKLSDKWSELVSEHYTSYTLPYQVPYLINGLKSQIGNTLTKYGLSALLSTAPGSTVNKMVGESIEKIGDCVIPLVNKLDGFLGSAKFAKALPYGLGSAIDFGTQLYSGEDVGDAAIKTGGHLLIQLALGVVGGPIGFFAGVGLSMVFDYLYDKYGDKVVEFAGDVWDGTKKVVGDTMKSVGDTAEKIWDSAGDAVNGFFSGLGSVFN</sequence>
<keyword evidence="2" id="KW-1133">Transmembrane helix</keyword>
<dbReference type="RefSeq" id="WP_020902053.1">
    <property type="nucleotide sequence ID" value="NZ_CAMIAG010000020.1"/>
</dbReference>
<organism evidence="5 6">
    <name type="scientific">Streptococcus mitis</name>
    <dbReference type="NCBI Taxonomy" id="28037"/>
    <lineage>
        <taxon>Bacteria</taxon>
        <taxon>Bacillati</taxon>
        <taxon>Bacillota</taxon>
        <taxon>Bacilli</taxon>
        <taxon>Lactobacillales</taxon>
        <taxon>Streptococcaceae</taxon>
        <taxon>Streptococcus</taxon>
        <taxon>Streptococcus mitis group</taxon>
    </lineage>
</organism>
<evidence type="ECO:0000313" key="6">
    <source>
        <dbReference type="Proteomes" id="UP000193206"/>
    </source>
</evidence>
<reference evidence="5" key="2">
    <citation type="submission" date="2017-04" db="EMBL/GenBank/DDBJ databases">
        <authorList>
            <person name="Afonso C.L."/>
            <person name="Miller P.J."/>
            <person name="Scott M.A."/>
            <person name="Spackman E."/>
            <person name="Goraichik I."/>
            <person name="Dimitrov K.M."/>
            <person name="Suarez D.L."/>
            <person name="Swayne D.E."/>
        </authorList>
    </citation>
    <scope>NUCLEOTIDE SEQUENCE</scope>
    <source>
        <strain evidence="5">B_009152_10</strain>
        <strain evidence="4">RH_12363_08</strain>
    </source>
</reference>
<comment type="similarity">
    <text evidence="1">In the N-terminal section; belongs to the LXG family.</text>
</comment>
<proteinExistence type="inferred from homology"/>
<name>A0A1X1L307_STRMT</name>
<dbReference type="InterPro" id="IPR006829">
    <property type="entry name" value="LXG_dom"/>
</dbReference>
<dbReference type="AlphaFoldDB" id="A0A1X1L307"/>
<evidence type="ECO:0000256" key="1">
    <source>
        <dbReference type="ARBA" id="ARBA00034117"/>
    </source>
</evidence>
<evidence type="ECO:0000313" key="5">
    <source>
        <dbReference type="EMBL" id="ORP06105.1"/>
    </source>
</evidence>
<feature type="domain" description="LXG" evidence="3">
    <location>
        <begin position="1"/>
        <end position="230"/>
    </location>
</feature>
<evidence type="ECO:0000313" key="7">
    <source>
        <dbReference type="Proteomes" id="UP000193234"/>
    </source>
</evidence>
<gene>
    <name evidence="5" type="ORF">B7692_08460</name>
    <name evidence="4" type="ORF">B7696_07575</name>
</gene>
<dbReference type="Proteomes" id="UP000193234">
    <property type="component" value="Unassembled WGS sequence"/>
</dbReference>
<evidence type="ECO:0000313" key="4">
    <source>
        <dbReference type="EMBL" id="ORO97330.1"/>
    </source>
</evidence>
<evidence type="ECO:0000259" key="3">
    <source>
        <dbReference type="PROSITE" id="PS51756"/>
    </source>
</evidence>
<keyword evidence="2" id="KW-0472">Membrane</keyword>
<comment type="caution">
    <text evidence="5">The sequence shown here is derived from an EMBL/GenBank/DDBJ whole genome shotgun (WGS) entry which is preliminary data.</text>
</comment>
<accession>A0A1X1L307</accession>
<feature type="transmembrane region" description="Helical" evidence="2">
    <location>
        <begin position="453"/>
        <end position="478"/>
    </location>
</feature>
<evidence type="ECO:0000256" key="2">
    <source>
        <dbReference type="SAM" id="Phobius"/>
    </source>
</evidence>
<reference evidence="6 7" key="1">
    <citation type="journal article" date="2016" name="Eur. J. Clin. Microbiol. Infect. Dis.">
        <title>Whole genome sequencing as a tool for phylogenetic analysis of clinical strains of Mitis group streptococci.</title>
        <authorList>
            <person name="Rasmussen L.H."/>
            <person name="Dargis R."/>
            <person name="Hojholt K."/>
            <person name="Christensen J.J."/>
            <person name="Skovgaard O."/>
            <person name="Justesen U.S."/>
            <person name="Rosenvinge F.S."/>
            <person name="Moser C."/>
            <person name="Lukjancenko O."/>
            <person name="Rasmussen S."/>
            <person name="Nielsen X.C."/>
        </authorList>
    </citation>
    <scope>NUCLEOTIDE SEQUENCE [LARGE SCALE GENOMIC DNA]</scope>
    <source>
        <strain evidence="5 6">B_009152_10</strain>
        <strain evidence="4 7">RH_12363_08</strain>
    </source>
</reference>
<dbReference type="EMBL" id="NCVN01000081">
    <property type="protein sequence ID" value="ORP06105.1"/>
    <property type="molecule type" value="Genomic_DNA"/>
</dbReference>
<dbReference type="Proteomes" id="UP000193206">
    <property type="component" value="Unassembled WGS sequence"/>
</dbReference>